<proteinExistence type="predicted"/>
<evidence type="ECO:0000313" key="1">
    <source>
        <dbReference type="EMBL" id="MBP2237141.1"/>
    </source>
</evidence>
<organism evidence="1 2">
    <name type="scientific">Sinorhizobium kostiense</name>
    <dbReference type="NCBI Taxonomy" id="76747"/>
    <lineage>
        <taxon>Bacteria</taxon>
        <taxon>Pseudomonadati</taxon>
        <taxon>Pseudomonadota</taxon>
        <taxon>Alphaproteobacteria</taxon>
        <taxon>Hyphomicrobiales</taxon>
        <taxon>Rhizobiaceae</taxon>
        <taxon>Sinorhizobium/Ensifer group</taxon>
        <taxon>Sinorhizobium</taxon>
    </lineage>
</organism>
<reference evidence="1 2" key="1">
    <citation type="submission" date="2021-03" db="EMBL/GenBank/DDBJ databases">
        <title>Genomic Encyclopedia of Type Strains, Phase IV (KMG-IV): sequencing the most valuable type-strain genomes for metagenomic binning, comparative biology and taxonomic classification.</title>
        <authorList>
            <person name="Goeker M."/>
        </authorList>
    </citation>
    <scope>NUCLEOTIDE SEQUENCE [LARGE SCALE GENOMIC DNA]</scope>
    <source>
        <strain evidence="1 2">DSM 13372</strain>
    </source>
</reference>
<dbReference type="RefSeq" id="WP_234939514.1">
    <property type="nucleotide sequence ID" value="NZ_JAGILA010000004.1"/>
</dbReference>
<dbReference type="EMBL" id="JAGILA010000004">
    <property type="protein sequence ID" value="MBP2237141.1"/>
    <property type="molecule type" value="Genomic_DNA"/>
</dbReference>
<comment type="caution">
    <text evidence="1">The sequence shown here is derived from an EMBL/GenBank/DDBJ whole genome shotgun (WGS) entry which is preliminary data.</text>
</comment>
<keyword evidence="2" id="KW-1185">Reference proteome</keyword>
<protein>
    <submittedName>
        <fullName evidence="1">Uncharacterized protein</fullName>
    </submittedName>
</protein>
<sequence length="75" mass="7490">MTAASIAAACGTSAPASVAGLRQVVGTDLIGARGATAADQQKIDRTVVGICAAAVWSRAECSRHGEGRGHGEGRR</sequence>
<gene>
    <name evidence="1" type="ORF">J2Z31_003655</name>
</gene>
<dbReference type="Proteomes" id="UP000730739">
    <property type="component" value="Unassembled WGS sequence"/>
</dbReference>
<name>A0ABS4R2K4_9HYPH</name>
<evidence type="ECO:0000313" key="2">
    <source>
        <dbReference type="Proteomes" id="UP000730739"/>
    </source>
</evidence>
<accession>A0ABS4R2K4</accession>